<protein>
    <submittedName>
        <fullName evidence="2">Uncharacterized protein</fullName>
    </submittedName>
</protein>
<gene>
    <name evidence="2" type="ORF">CC84DRAFT_1180600</name>
</gene>
<sequence>MSIPKIQSKEADESQGVFAVTSTPVKSSNSLTGKSDNSPTAGSGSGAPRPKKLPPLYTAALPAKDPNQREPGVLPIEKVTKRLRHSNRVLHIENAAKVKMGYQGQDGLGRNYLYLHGRSMDVPKAVHEWLCSDPAAEEMMFDASIFEPLD</sequence>
<dbReference type="OrthoDB" id="3789496at2759"/>
<evidence type="ECO:0000256" key="1">
    <source>
        <dbReference type="SAM" id="MobiDB-lite"/>
    </source>
</evidence>
<reference evidence="2 3" key="1">
    <citation type="submission" date="2016-05" db="EMBL/GenBank/DDBJ databases">
        <title>Comparative analysis of secretome profiles of manganese(II)-oxidizing ascomycete fungi.</title>
        <authorList>
            <consortium name="DOE Joint Genome Institute"/>
            <person name="Zeiner C.A."/>
            <person name="Purvine S.O."/>
            <person name="Zink E.M."/>
            <person name="Wu S."/>
            <person name="Pasa-Tolic L."/>
            <person name="Chaput D.L."/>
            <person name="Haridas S."/>
            <person name="Grigoriev I.V."/>
            <person name="Santelli C.M."/>
            <person name="Hansel C.M."/>
        </authorList>
    </citation>
    <scope>NUCLEOTIDE SEQUENCE [LARGE SCALE GENOMIC DNA]</scope>
    <source>
        <strain evidence="2 3">AP3s5-JAC2a</strain>
    </source>
</reference>
<dbReference type="AlphaFoldDB" id="A0A177C1K9"/>
<organism evidence="2 3">
    <name type="scientific">Paraphaeosphaeria sporulosa</name>
    <dbReference type="NCBI Taxonomy" id="1460663"/>
    <lineage>
        <taxon>Eukaryota</taxon>
        <taxon>Fungi</taxon>
        <taxon>Dikarya</taxon>
        <taxon>Ascomycota</taxon>
        <taxon>Pezizomycotina</taxon>
        <taxon>Dothideomycetes</taxon>
        <taxon>Pleosporomycetidae</taxon>
        <taxon>Pleosporales</taxon>
        <taxon>Massarineae</taxon>
        <taxon>Didymosphaeriaceae</taxon>
        <taxon>Paraphaeosphaeria</taxon>
    </lineage>
</organism>
<accession>A0A177C1K9</accession>
<evidence type="ECO:0000313" key="2">
    <source>
        <dbReference type="EMBL" id="OAG00607.1"/>
    </source>
</evidence>
<feature type="compositionally biased region" description="Polar residues" evidence="1">
    <location>
        <begin position="20"/>
        <end position="42"/>
    </location>
</feature>
<name>A0A177C1K9_9PLEO</name>
<proteinExistence type="predicted"/>
<dbReference type="RefSeq" id="XP_018030972.1">
    <property type="nucleotide sequence ID" value="XM_018180488.1"/>
</dbReference>
<dbReference type="EMBL" id="KV441559">
    <property type="protein sequence ID" value="OAG00607.1"/>
    <property type="molecule type" value="Genomic_DNA"/>
</dbReference>
<feature type="region of interest" description="Disordered" evidence="1">
    <location>
        <begin position="1"/>
        <end position="73"/>
    </location>
</feature>
<dbReference type="InParanoid" id="A0A177C1K9"/>
<dbReference type="Proteomes" id="UP000077069">
    <property type="component" value="Unassembled WGS sequence"/>
</dbReference>
<keyword evidence="3" id="KW-1185">Reference proteome</keyword>
<dbReference type="GeneID" id="28763974"/>
<evidence type="ECO:0000313" key="3">
    <source>
        <dbReference type="Proteomes" id="UP000077069"/>
    </source>
</evidence>